<organism evidence="1 2">
    <name type="scientific">Blastococcus colisei</name>
    <dbReference type="NCBI Taxonomy" id="1564162"/>
    <lineage>
        <taxon>Bacteria</taxon>
        <taxon>Bacillati</taxon>
        <taxon>Actinomycetota</taxon>
        <taxon>Actinomycetes</taxon>
        <taxon>Geodermatophilales</taxon>
        <taxon>Geodermatophilaceae</taxon>
        <taxon>Blastococcus</taxon>
    </lineage>
</organism>
<protein>
    <submittedName>
        <fullName evidence="1">Uncharacterized protein DUF4262</fullName>
    </submittedName>
</protein>
<dbReference type="AlphaFoldDB" id="A0A543PCQ6"/>
<sequence>MGWRRSRSSEPHADLRLLIERFGWAVEHVRVPRRSTGTPSSYTVGLTAAGHPEIVVLGLPAPVAQDFLNAVAEQVRAGGSYRPGQRTGEFTDEDGPVVFLRVEDTGGLASARDVYGSVEALQLVWPDSTGRLPWQPGYRNAPGVQPLLGQVP</sequence>
<evidence type="ECO:0000313" key="2">
    <source>
        <dbReference type="Proteomes" id="UP000319865"/>
    </source>
</evidence>
<accession>A0A543PCQ6</accession>
<reference evidence="1 2" key="1">
    <citation type="submission" date="2019-06" db="EMBL/GenBank/DDBJ databases">
        <title>Sequencing the genomes of 1000 actinobacteria strains.</title>
        <authorList>
            <person name="Klenk H.-P."/>
        </authorList>
    </citation>
    <scope>NUCLEOTIDE SEQUENCE [LARGE SCALE GENOMIC DNA]</scope>
    <source>
        <strain evidence="1 2">DSM 46837</strain>
    </source>
</reference>
<gene>
    <name evidence="1" type="ORF">FHU33_1249</name>
</gene>
<dbReference type="Proteomes" id="UP000319865">
    <property type="component" value="Unassembled WGS sequence"/>
</dbReference>
<proteinExistence type="predicted"/>
<name>A0A543PCQ6_9ACTN</name>
<dbReference type="RefSeq" id="WP_142024557.1">
    <property type="nucleotide sequence ID" value="NZ_VFQE01000001.1"/>
</dbReference>
<dbReference type="EMBL" id="VFQE01000001">
    <property type="protein sequence ID" value="TQN41864.1"/>
    <property type="molecule type" value="Genomic_DNA"/>
</dbReference>
<dbReference type="OrthoDB" id="511192at2"/>
<dbReference type="InterPro" id="IPR025358">
    <property type="entry name" value="DUF4262"/>
</dbReference>
<comment type="caution">
    <text evidence="1">The sequence shown here is derived from an EMBL/GenBank/DDBJ whole genome shotgun (WGS) entry which is preliminary data.</text>
</comment>
<dbReference type="Pfam" id="PF14081">
    <property type="entry name" value="DUF4262"/>
    <property type="match status" value="1"/>
</dbReference>
<evidence type="ECO:0000313" key="1">
    <source>
        <dbReference type="EMBL" id="TQN41864.1"/>
    </source>
</evidence>
<keyword evidence="2" id="KW-1185">Reference proteome</keyword>